<dbReference type="RefSeq" id="WP_183983855.1">
    <property type="nucleotide sequence ID" value="NZ_JACHHG010000001.1"/>
</dbReference>
<dbReference type="Proteomes" id="UP000569951">
    <property type="component" value="Unassembled WGS sequence"/>
</dbReference>
<reference evidence="1 2" key="1">
    <citation type="submission" date="2020-08" db="EMBL/GenBank/DDBJ databases">
        <title>Genomic Encyclopedia of Type Strains, Phase IV (KMG-IV): sequencing the most valuable type-strain genomes for metagenomic binning, comparative biology and taxonomic classification.</title>
        <authorList>
            <person name="Goeker M."/>
        </authorList>
    </citation>
    <scope>NUCLEOTIDE SEQUENCE [LARGE SCALE GENOMIC DNA]</scope>
    <source>
        <strain evidence="1 2">DSM 21458</strain>
    </source>
</reference>
<protein>
    <submittedName>
        <fullName evidence="1">Uncharacterized protein</fullName>
    </submittedName>
</protein>
<organism evidence="1 2">
    <name type="scientific">Deinobacterium chartae</name>
    <dbReference type="NCBI Taxonomy" id="521158"/>
    <lineage>
        <taxon>Bacteria</taxon>
        <taxon>Thermotogati</taxon>
        <taxon>Deinococcota</taxon>
        <taxon>Deinococci</taxon>
        <taxon>Deinococcales</taxon>
        <taxon>Deinococcaceae</taxon>
        <taxon>Deinobacterium</taxon>
    </lineage>
</organism>
<dbReference type="EMBL" id="JACHHG010000001">
    <property type="protein sequence ID" value="MBB6096938.1"/>
    <property type="molecule type" value="Genomic_DNA"/>
</dbReference>
<evidence type="ECO:0000313" key="2">
    <source>
        <dbReference type="Proteomes" id="UP000569951"/>
    </source>
</evidence>
<keyword evidence="2" id="KW-1185">Reference proteome</keyword>
<gene>
    <name evidence="1" type="ORF">HNR42_000350</name>
</gene>
<dbReference type="AlphaFoldDB" id="A0A841HYC4"/>
<sequence>MKDMQQLRHQALEFLRTLRYIQNTQGVMSVVDSNPGTSLVDVLHLGLGRQEMEELCERLAVCMPEEYRGAGRRMIGLKD</sequence>
<comment type="caution">
    <text evidence="1">The sequence shown here is derived from an EMBL/GenBank/DDBJ whole genome shotgun (WGS) entry which is preliminary data.</text>
</comment>
<name>A0A841HYC4_9DEIO</name>
<evidence type="ECO:0000313" key="1">
    <source>
        <dbReference type="EMBL" id="MBB6096938.1"/>
    </source>
</evidence>
<accession>A0A841HYC4</accession>
<proteinExistence type="predicted"/>